<reference evidence="2" key="1">
    <citation type="submission" date="2021-01" db="EMBL/GenBank/DDBJ databases">
        <title>Fulvivirga kasyanovii gen. nov., sp nov., a novel member of the phylum Bacteroidetes isolated from seawater in a mussel farm.</title>
        <authorList>
            <person name="Zhao L.-H."/>
            <person name="Wang Z.-J."/>
        </authorList>
    </citation>
    <scope>NUCLEOTIDE SEQUENCE</scope>
    <source>
        <strain evidence="2">2943</strain>
    </source>
</reference>
<dbReference type="RefSeq" id="WP_202245618.1">
    <property type="nucleotide sequence ID" value="NZ_JAESIY010000009.1"/>
</dbReference>
<proteinExistence type="predicted"/>
<name>A0A937JZY5_9BACT</name>
<feature type="domain" description="Thioredoxin" evidence="1">
    <location>
        <begin position="13"/>
        <end position="157"/>
    </location>
</feature>
<dbReference type="InterPro" id="IPR036249">
    <property type="entry name" value="Thioredoxin-like_sf"/>
</dbReference>
<organism evidence="2 3">
    <name type="scientific">Fulvivirga sediminis</name>
    <dbReference type="NCBI Taxonomy" id="2803949"/>
    <lineage>
        <taxon>Bacteria</taxon>
        <taxon>Pseudomonadati</taxon>
        <taxon>Bacteroidota</taxon>
        <taxon>Cytophagia</taxon>
        <taxon>Cytophagales</taxon>
        <taxon>Fulvivirgaceae</taxon>
        <taxon>Fulvivirga</taxon>
    </lineage>
</organism>
<dbReference type="PROSITE" id="PS51352">
    <property type="entry name" value="THIOREDOXIN_2"/>
    <property type="match status" value="1"/>
</dbReference>
<dbReference type="SUPFAM" id="SSF52833">
    <property type="entry name" value="Thioredoxin-like"/>
    <property type="match status" value="1"/>
</dbReference>
<sequence length="157" mass="17715">MKKLGILLTFLLGPVYLKAQDVPLVKYDRLGSIIGQPGDEVRVINFWATWCKPCVKELPLFKNLAEGGHIEVHLVSLDYADNLDKVNQFVSTNNYKDLNVILLDEIDYNSWIDKVDSSWSGAIPATLIIHPKTGKRLFVEGEIKDGALERYIDQVSN</sequence>
<keyword evidence="3" id="KW-1185">Reference proteome</keyword>
<dbReference type="AlphaFoldDB" id="A0A937JZY5"/>
<dbReference type="InterPro" id="IPR000866">
    <property type="entry name" value="AhpC/TSA"/>
</dbReference>
<dbReference type="InterPro" id="IPR013766">
    <property type="entry name" value="Thioredoxin_domain"/>
</dbReference>
<dbReference type="Pfam" id="PF00578">
    <property type="entry name" value="AhpC-TSA"/>
    <property type="match status" value="1"/>
</dbReference>
<accession>A0A937JZY5</accession>
<dbReference type="Gene3D" id="3.40.30.10">
    <property type="entry name" value="Glutaredoxin"/>
    <property type="match status" value="1"/>
</dbReference>
<gene>
    <name evidence="2" type="ORF">JL102_16910</name>
</gene>
<evidence type="ECO:0000313" key="3">
    <source>
        <dbReference type="Proteomes" id="UP000659388"/>
    </source>
</evidence>
<evidence type="ECO:0000313" key="2">
    <source>
        <dbReference type="EMBL" id="MBL3657833.1"/>
    </source>
</evidence>
<comment type="caution">
    <text evidence="2">The sequence shown here is derived from an EMBL/GenBank/DDBJ whole genome shotgun (WGS) entry which is preliminary data.</text>
</comment>
<evidence type="ECO:0000259" key="1">
    <source>
        <dbReference type="PROSITE" id="PS51352"/>
    </source>
</evidence>
<dbReference type="CDD" id="cd02966">
    <property type="entry name" value="TlpA_like_family"/>
    <property type="match status" value="1"/>
</dbReference>
<dbReference type="EMBL" id="JAESIY010000009">
    <property type="protein sequence ID" value="MBL3657833.1"/>
    <property type="molecule type" value="Genomic_DNA"/>
</dbReference>
<dbReference type="Proteomes" id="UP000659388">
    <property type="component" value="Unassembled WGS sequence"/>
</dbReference>
<protein>
    <submittedName>
        <fullName evidence="2">TlpA family protein disulfide reductase</fullName>
    </submittedName>
</protein>